<dbReference type="RefSeq" id="WP_114337077.1">
    <property type="nucleotide sequence ID" value="NZ_QPID01000002.1"/>
</dbReference>
<evidence type="ECO:0000256" key="1">
    <source>
        <dbReference type="SAM" id="SignalP"/>
    </source>
</evidence>
<feature type="chain" id="PRO_5016993971" description="Porin" evidence="1">
    <location>
        <begin position="23"/>
        <end position="395"/>
    </location>
</feature>
<evidence type="ECO:0000313" key="2">
    <source>
        <dbReference type="EMBL" id="RCU51648.1"/>
    </source>
</evidence>
<dbReference type="EMBL" id="QPID01000002">
    <property type="protein sequence ID" value="RCU51648.1"/>
    <property type="molecule type" value="Genomic_DNA"/>
</dbReference>
<feature type="signal peptide" evidence="1">
    <location>
        <begin position="1"/>
        <end position="22"/>
    </location>
</feature>
<accession>A0A368NML7</accession>
<dbReference type="OrthoDB" id="106501at2"/>
<reference evidence="2 3" key="1">
    <citation type="submission" date="2018-07" db="EMBL/GenBank/DDBJ databases">
        <title>Corallincola holothuriorum sp. nov., a new facultative anaerobe isolated from sea cucumber Apostichopus japonicus.</title>
        <authorList>
            <person name="Xia H."/>
        </authorList>
    </citation>
    <scope>NUCLEOTIDE SEQUENCE [LARGE SCALE GENOMIC DNA]</scope>
    <source>
        <strain evidence="2 3">C4</strain>
    </source>
</reference>
<dbReference type="AlphaFoldDB" id="A0A368NML7"/>
<keyword evidence="3" id="KW-1185">Reference proteome</keyword>
<evidence type="ECO:0008006" key="4">
    <source>
        <dbReference type="Google" id="ProtNLM"/>
    </source>
</evidence>
<gene>
    <name evidence="2" type="ORF">DU002_04030</name>
</gene>
<sequence length="395" mass="45414">MTVSKLSLLISLTALYSSFASAENDWLDRVQTHGFFSQGAVYTDDNGFVEDDNGWSERQTEIGVNASWQIDNNWRVAGQVVYLNGGNRYPEGVRLDYFLLDRLAYRGEDDEVHLQLGRYKNQHGLYRDSRDVPAAQPSIFLPQSIYWDMYRDQTLNTDGLSLLGFHQLEAGSFEWQFSGGATDIHDDMEKWVLGSESSGKYQEDWVVQGSGYFTTADGAWTAGLSVLRSNLDFHADDGSQAFSGQTYVWESIASLRYSAATWEATFEYIDDQFKLYGLYYPGFRDRSHSDGYYLQLRYFLTPELTLLGRYDAKYLNKDDRDGSDFEQATGAPSYFMYSKDWTVGLTYEVAEDWLVRGEYHYVDGSAWLPPHLYPDVVTHDQKYWNLFAIQVSYSF</sequence>
<organism evidence="2 3">
    <name type="scientific">Corallincola holothuriorum</name>
    <dbReference type="NCBI Taxonomy" id="2282215"/>
    <lineage>
        <taxon>Bacteria</taxon>
        <taxon>Pseudomonadati</taxon>
        <taxon>Pseudomonadota</taxon>
        <taxon>Gammaproteobacteria</taxon>
        <taxon>Alteromonadales</taxon>
        <taxon>Psychromonadaceae</taxon>
        <taxon>Corallincola</taxon>
    </lineage>
</organism>
<protein>
    <recommendedName>
        <fullName evidence="4">Porin</fullName>
    </recommendedName>
</protein>
<proteinExistence type="predicted"/>
<dbReference type="Proteomes" id="UP000252558">
    <property type="component" value="Unassembled WGS sequence"/>
</dbReference>
<name>A0A368NML7_9GAMM</name>
<dbReference type="SUPFAM" id="SSF56935">
    <property type="entry name" value="Porins"/>
    <property type="match status" value="1"/>
</dbReference>
<evidence type="ECO:0000313" key="3">
    <source>
        <dbReference type="Proteomes" id="UP000252558"/>
    </source>
</evidence>
<keyword evidence="1" id="KW-0732">Signal</keyword>
<comment type="caution">
    <text evidence="2">The sequence shown here is derived from an EMBL/GenBank/DDBJ whole genome shotgun (WGS) entry which is preliminary data.</text>
</comment>